<evidence type="ECO:0000256" key="8">
    <source>
        <dbReference type="ARBA" id="ARBA00023125"/>
    </source>
</evidence>
<dbReference type="PANTHER" id="PTHR10848">
    <property type="entry name" value="MEIOTIC RECOMBINATION PROTEIN SPO11"/>
    <property type="match status" value="1"/>
</dbReference>
<dbReference type="FunCoup" id="I3EIP9">
    <property type="interactions" value="33"/>
</dbReference>
<dbReference type="PANTHER" id="PTHR10848:SF0">
    <property type="entry name" value="MEIOTIC RECOMBINATION PROTEIN SPO11"/>
    <property type="match status" value="1"/>
</dbReference>
<keyword evidence="13" id="KW-1185">Reference proteome</keyword>
<evidence type="ECO:0000313" key="13">
    <source>
        <dbReference type="Proteomes" id="UP000002872"/>
    </source>
</evidence>
<keyword evidence="9" id="KW-0413">Isomerase</keyword>
<keyword evidence="6" id="KW-0460">Magnesium</keyword>
<evidence type="ECO:0000256" key="1">
    <source>
        <dbReference type="ARBA" id="ARBA00000185"/>
    </source>
</evidence>
<protein>
    <recommendedName>
        <fullName evidence="4">DNA topoisomerase (ATP-hydrolyzing)</fullName>
        <ecNumber evidence="4">5.6.2.2</ecNumber>
    </recommendedName>
</protein>
<evidence type="ECO:0000259" key="10">
    <source>
        <dbReference type="Pfam" id="PF04406"/>
    </source>
</evidence>
<evidence type="ECO:0000313" key="12">
    <source>
        <dbReference type="EMBL" id="EIJ89096.1"/>
    </source>
</evidence>
<dbReference type="Proteomes" id="UP000002872">
    <property type="component" value="Unassembled WGS sequence"/>
</dbReference>
<dbReference type="InterPro" id="IPR013049">
    <property type="entry name" value="Spo11/TopoVI_A_N"/>
</dbReference>
<dbReference type="GO" id="GO:0003677">
    <property type="term" value="F:DNA binding"/>
    <property type="evidence" value="ECO:0007669"/>
    <property type="project" value="UniProtKB-KW"/>
</dbReference>
<dbReference type="VEuPathDB" id="MicrosporidiaDB:NEQG_00915"/>
<comment type="cofactor">
    <cofactor evidence="2">
        <name>Mg(2+)</name>
        <dbReference type="ChEBI" id="CHEBI:18420"/>
    </cofactor>
</comment>
<accession>I3EIP9</accession>
<dbReference type="GO" id="GO:0003918">
    <property type="term" value="F:DNA topoisomerase type II (double strand cut, ATP-hydrolyzing) activity"/>
    <property type="evidence" value="ECO:0007669"/>
    <property type="project" value="UniProtKB-EC"/>
</dbReference>
<evidence type="ECO:0000256" key="2">
    <source>
        <dbReference type="ARBA" id="ARBA00001946"/>
    </source>
</evidence>
<dbReference type="GO" id="GO:0042138">
    <property type="term" value="P:meiotic DNA double-strand break formation"/>
    <property type="evidence" value="ECO:0007669"/>
    <property type="project" value="TreeGrafter"/>
</dbReference>
<evidence type="ECO:0000259" key="11">
    <source>
        <dbReference type="Pfam" id="PF21180"/>
    </source>
</evidence>
<dbReference type="STRING" id="935791.I3EIP9"/>
<feature type="domain" description="Topoisomerase 6 subunit A/Spo11 TOPRIM" evidence="11">
    <location>
        <begin position="147"/>
        <end position="294"/>
    </location>
</feature>
<evidence type="ECO:0000256" key="6">
    <source>
        <dbReference type="ARBA" id="ARBA00022842"/>
    </source>
</evidence>
<dbReference type="PRINTS" id="PR01550">
    <property type="entry name" value="TOP6AFAMILY"/>
</dbReference>
<dbReference type="InterPro" id="IPR034136">
    <property type="entry name" value="TOPRIM_Topo6A/Spo11"/>
</dbReference>
<evidence type="ECO:0000256" key="7">
    <source>
        <dbReference type="ARBA" id="ARBA00023029"/>
    </source>
</evidence>
<dbReference type="InterPro" id="IPR002815">
    <property type="entry name" value="Spo11/TopoVI_A"/>
</dbReference>
<organism evidence="12 13">
    <name type="scientific">Nematocida parisii (strain ERTm3)</name>
    <name type="common">Nematode killer fungus</name>
    <dbReference type="NCBI Taxonomy" id="935791"/>
    <lineage>
        <taxon>Eukaryota</taxon>
        <taxon>Fungi</taxon>
        <taxon>Fungi incertae sedis</taxon>
        <taxon>Microsporidia</taxon>
        <taxon>Nematocida</taxon>
    </lineage>
</organism>
<reference evidence="12" key="1">
    <citation type="submission" date="2011-01" db="EMBL/GenBank/DDBJ databases">
        <title>The Genome Sequence of Nematocida parisii strain ERTm3.</title>
        <authorList>
            <consortium name="The Broad Institute Genome Sequencing Platform"/>
            <consortium name="The Broad Institute Genome Sequencing Center for Infectious Disease"/>
            <person name="Cuomo C."/>
            <person name="Troemel E."/>
            <person name="Young S.K."/>
            <person name="Zeng Q."/>
            <person name="Gargeya S."/>
            <person name="Fitzgerald M."/>
            <person name="Haas B."/>
            <person name="Abouelleil A."/>
            <person name="Alvarado L."/>
            <person name="Arachchi H.M."/>
            <person name="Berlin A."/>
            <person name="Chapman S.B."/>
            <person name="Gearin G."/>
            <person name="Goldberg J."/>
            <person name="Griggs A."/>
            <person name="Gujja S."/>
            <person name="Hansen M."/>
            <person name="Heiman D."/>
            <person name="Howarth C."/>
            <person name="Larimer J."/>
            <person name="Lui A."/>
            <person name="MacDonald P.J.P."/>
            <person name="McCowen C."/>
            <person name="Montmayeur A."/>
            <person name="Murphy C."/>
            <person name="Neiman D."/>
            <person name="Pearson M."/>
            <person name="Priest M."/>
            <person name="Roberts A."/>
            <person name="Saif S."/>
            <person name="Shea T."/>
            <person name="Sisk P."/>
            <person name="Stolte C."/>
            <person name="Sykes S."/>
            <person name="Wortman J."/>
            <person name="Nusbaum C."/>
            <person name="Birren B."/>
        </authorList>
    </citation>
    <scope>NUCLEOTIDE SEQUENCE</scope>
    <source>
        <strain evidence="12">ERTm3</strain>
    </source>
</reference>
<sequence length="305" mass="35289">MKVSRIAGIIREKSEFLLKYKECSYSSVIYDDILNITEEILTSQMNMQYAVYLLNVYYVLLNESKEMTVREVFYRCKRLFKEQKKVIKILGDIEKRLNITLNIISGYKGLLYGECKIVKEAEEIIMKNTSVIPRVRPGERVVTGASVVIVVEKEAIFNDIIQEIENIENKVGKVLIITGKGYPCTNTLMFLGVLSSVRIYGLFDCDPHGLSIYSVYKYGSKKRPHLKIPNMQRIGVHLQDIPVTRETIYIHRKYQITLLMNLKTIEELKNDIDIMIKTKRVASIEEIVQIKPVYKYITGKIMHCA</sequence>
<keyword evidence="7" id="KW-0799">Topoisomerase</keyword>
<dbReference type="EMBL" id="GL870877">
    <property type="protein sequence ID" value="EIJ89096.1"/>
    <property type="molecule type" value="Genomic_DNA"/>
</dbReference>
<dbReference type="InterPro" id="IPR036078">
    <property type="entry name" value="Spo11/TopoVI_A_sf"/>
</dbReference>
<dbReference type="AlphaFoldDB" id="I3EIP9"/>
<dbReference type="CDD" id="cd00223">
    <property type="entry name" value="TOPRIM_TopoIIB_SPO"/>
    <property type="match status" value="1"/>
</dbReference>
<dbReference type="GO" id="GO:0046872">
    <property type="term" value="F:metal ion binding"/>
    <property type="evidence" value="ECO:0007669"/>
    <property type="project" value="UniProtKB-KW"/>
</dbReference>
<dbReference type="HOGENOM" id="CLU_037229_4_0_1"/>
<dbReference type="InParanoid" id="I3EIP9"/>
<evidence type="ECO:0000256" key="4">
    <source>
        <dbReference type="ARBA" id="ARBA00012895"/>
    </source>
</evidence>
<comment type="similarity">
    <text evidence="3">Belongs to the TOP6A family.</text>
</comment>
<evidence type="ECO:0000256" key="9">
    <source>
        <dbReference type="ARBA" id="ARBA00023235"/>
    </source>
</evidence>
<dbReference type="InterPro" id="IPR036388">
    <property type="entry name" value="WH-like_DNA-bd_sf"/>
</dbReference>
<feature type="domain" description="Spo11/DNA topoisomerase VI subunit A N-terminal" evidence="10">
    <location>
        <begin position="49"/>
        <end position="100"/>
    </location>
</feature>
<dbReference type="SUPFAM" id="SSF56726">
    <property type="entry name" value="DNA topoisomerase IV, alpha subunit"/>
    <property type="match status" value="1"/>
</dbReference>
<name>I3EIP9_NEMP3</name>
<dbReference type="OrthoDB" id="5377392at2759"/>
<dbReference type="GO" id="GO:0007131">
    <property type="term" value="P:reciprocal meiotic recombination"/>
    <property type="evidence" value="ECO:0007669"/>
    <property type="project" value="TreeGrafter"/>
</dbReference>
<dbReference type="Gene3D" id="3.40.1360.10">
    <property type="match status" value="1"/>
</dbReference>
<dbReference type="GO" id="GO:0000706">
    <property type="term" value="P:meiotic DNA double-strand break processing"/>
    <property type="evidence" value="ECO:0007669"/>
    <property type="project" value="TreeGrafter"/>
</dbReference>
<gene>
    <name evidence="12" type="ORF">NEQG_00915</name>
</gene>
<keyword evidence="8" id="KW-0238">DNA-binding</keyword>
<dbReference type="GO" id="GO:0000228">
    <property type="term" value="C:nuclear chromosome"/>
    <property type="evidence" value="ECO:0007669"/>
    <property type="project" value="TreeGrafter"/>
</dbReference>
<dbReference type="GO" id="GO:0005524">
    <property type="term" value="F:ATP binding"/>
    <property type="evidence" value="ECO:0007669"/>
    <property type="project" value="InterPro"/>
</dbReference>
<dbReference type="Pfam" id="PF04406">
    <property type="entry name" value="TP6A_N"/>
    <property type="match status" value="1"/>
</dbReference>
<comment type="catalytic activity">
    <reaction evidence="1">
        <text>ATP-dependent breakage, passage and rejoining of double-stranded DNA.</text>
        <dbReference type="EC" id="5.6.2.2"/>
    </reaction>
</comment>
<evidence type="ECO:0000256" key="3">
    <source>
        <dbReference type="ARBA" id="ARBA00006559"/>
    </source>
</evidence>
<dbReference type="Gene3D" id="1.10.10.10">
    <property type="entry name" value="Winged helix-like DNA-binding domain superfamily/Winged helix DNA-binding domain"/>
    <property type="match status" value="1"/>
</dbReference>
<evidence type="ECO:0000256" key="5">
    <source>
        <dbReference type="ARBA" id="ARBA00022723"/>
    </source>
</evidence>
<dbReference type="EC" id="5.6.2.2" evidence="4"/>
<dbReference type="Pfam" id="PF21180">
    <property type="entry name" value="TOP6A-Spo11_Toprim"/>
    <property type="match status" value="1"/>
</dbReference>
<dbReference type="OMA" id="GKGYPCT"/>
<keyword evidence="5" id="KW-0479">Metal-binding</keyword>
<proteinExistence type="inferred from homology"/>